<dbReference type="AlphaFoldDB" id="A0A4R9BWF7"/>
<feature type="transmembrane region" description="Helical" evidence="1">
    <location>
        <begin position="101"/>
        <end position="123"/>
    </location>
</feature>
<gene>
    <name evidence="2" type="ORF">E3T61_06065</name>
</gene>
<comment type="caution">
    <text evidence="2">The sequence shown here is derived from an EMBL/GenBank/DDBJ whole genome shotgun (WGS) entry which is preliminary data.</text>
</comment>
<feature type="transmembrane region" description="Helical" evidence="1">
    <location>
        <begin position="180"/>
        <end position="213"/>
    </location>
</feature>
<evidence type="ECO:0000256" key="1">
    <source>
        <dbReference type="SAM" id="Phobius"/>
    </source>
</evidence>
<keyword evidence="1" id="KW-0472">Membrane</keyword>
<dbReference type="Proteomes" id="UP000298468">
    <property type="component" value="Unassembled WGS sequence"/>
</dbReference>
<sequence>MTLSTGTQRTGTLGRATAMVYRVLILELLFLAAASPGLGLLVTLSGDASNAPLLALCLLPVGPALSALIFAWRQSPTEDHLEPARHFWRGYRLNTLGMLRWWWLVLVTLGILGINVAYLDVVIAPGVPLVIAGLVQAAVFTLVAVVALHALIIGSLYNFRARDVLRLALRCVREAPRATLGAAAITIASIGVVSVGSEVALIALGSILAAVLLNNAKPMTTLIEEKYIA</sequence>
<accession>A0A4R9BWF7</accession>
<evidence type="ECO:0000313" key="2">
    <source>
        <dbReference type="EMBL" id="TFD92668.1"/>
    </source>
</evidence>
<dbReference type="InterPro" id="IPR006938">
    <property type="entry name" value="DUF624"/>
</dbReference>
<proteinExistence type="predicted"/>
<feature type="transmembrane region" description="Helical" evidence="1">
    <location>
        <begin position="129"/>
        <end position="159"/>
    </location>
</feature>
<dbReference type="EMBL" id="SOHM01000011">
    <property type="protein sequence ID" value="TFD92668.1"/>
    <property type="molecule type" value="Genomic_DNA"/>
</dbReference>
<organism evidence="2 3">
    <name type="scientific">Cryobacterium lactosi</name>
    <dbReference type="NCBI Taxonomy" id="1259202"/>
    <lineage>
        <taxon>Bacteria</taxon>
        <taxon>Bacillati</taxon>
        <taxon>Actinomycetota</taxon>
        <taxon>Actinomycetes</taxon>
        <taxon>Micrococcales</taxon>
        <taxon>Microbacteriaceae</taxon>
        <taxon>Cryobacterium</taxon>
    </lineage>
</organism>
<reference evidence="2 3" key="1">
    <citation type="submission" date="2019-03" db="EMBL/GenBank/DDBJ databases">
        <title>Genomics of glacier-inhabiting Cryobacterium strains.</title>
        <authorList>
            <person name="Liu Q."/>
            <person name="Xin Y.-H."/>
        </authorList>
    </citation>
    <scope>NUCLEOTIDE SEQUENCE [LARGE SCALE GENOMIC DNA]</scope>
    <source>
        <strain evidence="2 3">Sr59</strain>
    </source>
</reference>
<name>A0A4R9BWF7_9MICO</name>
<dbReference type="RefSeq" id="WP_134640005.1">
    <property type="nucleotide sequence ID" value="NZ_SOHM01000011.1"/>
</dbReference>
<dbReference type="Pfam" id="PF04854">
    <property type="entry name" value="DUF624"/>
    <property type="match status" value="1"/>
</dbReference>
<protein>
    <submittedName>
        <fullName evidence="2">DUF624 domain-containing protein</fullName>
    </submittedName>
</protein>
<dbReference type="OrthoDB" id="4211860at2"/>
<keyword evidence="1" id="KW-0812">Transmembrane</keyword>
<evidence type="ECO:0000313" key="3">
    <source>
        <dbReference type="Proteomes" id="UP000298468"/>
    </source>
</evidence>
<keyword evidence="3" id="KW-1185">Reference proteome</keyword>
<keyword evidence="1" id="KW-1133">Transmembrane helix</keyword>
<feature type="transmembrane region" description="Helical" evidence="1">
    <location>
        <begin position="20"/>
        <end position="41"/>
    </location>
</feature>
<feature type="transmembrane region" description="Helical" evidence="1">
    <location>
        <begin position="53"/>
        <end position="72"/>
    </location>
</feature>